<dbReference type="InterPro" id="IPR010309">
    <property type="entry name" value="E3_Ub_ligase_DUF908"/>
</dbReference>
<accession>R4X8M7</accession>
<evidence type="ECO:0000313" key="4">
    <source>
        <dbReference type="Proteomes" id="UP000013776"/>
    </source>
</evidence>
<keyword evidence="4" id="KW-1185">Reference proteome</keyword>
<gene>
    <name evidence="3" type="ORF">TAPDE_001883</name>
</gene>
<reference evidence="3 4" key="1">
    <citation type="journal article" date="2013" name="MBio">
        <title>Genome sequencing of the plant pathogen Taphrina deformans, the causal agent of peach leaf curl.</title>
        <authorList>
            <person name="Cisse O.H."/>
            <person name="Almeida J.M.G.C.F."/>
            <person name="Fonseca A."/>
            <person name="Kumar A.A."/>
            <person name="Salojaervi J."/>
            <person name="Overmyer K."/>
            <person name="Hauser P.M."/>
            <person name="Pagni M."/>
        </authorList>
    </citation>
    <scope>NUCLEOTIDE SEQUENCE [LARGE SCALE GENOMIC DNA]</scope>
    <source>
        <strain evidence="4">PYCC 5710 / ATCC 11124 / CBS 356.35 / IMI 108563 / JCM 9778 / NBRC 8474</strain>
    </source>
</reference>
<dbReference type="STRING" id="1097556.R4X8M7"/>
<feature type="domain" description="DUF913" evidence="2">
    <location>
        <begin position="441"/>
        <end position="770"/>
    </location>
</feature>
<dbReference type="Pfam" id="PF06012">
    <property type="entry name" value="DUF908"/>
    <property type="match status" value="1"/>
</dbReference>
<dbReference type="AlphaFoldDB" id="R4X8M7"/>
<name>R4X8M7_TAPDE</name>
<proteinExistence type="predicted"/>
<sequence>MPPVSKKTMRRVLPAVAVSTFMKDVLAASEQDLPLVLQNFNTWTFPKGDLFQWIDVLNKCDSLLDSVCSRYHLRDNLQQIPFTLPDRKLLISILRFSSFLLDHCANRSLYASGNIINELLGTTDIDVLEEVARIALRLAQRASHQRNGRSHFPISQDRLWKLATSLQHSNQDHSISSVSMTELLGSCRAVQRDWPNMRFTYFPPRSEPLLMSGINDHSSSTTADTLITGSTDGPNLIEISGNIVRSKSLESLLWDTIRTTKLPSEYHFDLMLRLRFCKFVDDETKMQQLVNIRVLALAISAYIVPEPVLQAKLFSVESNIVSQLAKMAHPDSSLSHHVVAACLWALEAIAHHRPRLGDVLSALGASINHGPLMYILRTSLSNMQENTSISSSELVDALMSLLHYLSTTNVAGSMLCSAGLIQMLVNFIGEAHLGALRTLVKALNLLDHLVYGFPQAFNIFCESQGITSLVRRIREETQETRAKVSEAMDIKAANKTDYAMTHERFSLLKTMLKFIVHMMQTSGTADGLRNLIESSLLTSMQEIYEDLSLFGSSIFASTTNILATFIHNEPSSYQILHEARLPELFLRSVAKGVLPAADVMTAIPNAFGAICLNTQGLALFNELSPFAEFMKIFVTEKHCEVLRESDIAGLLGTSIDEFVRHHPSLKVVVDTEISTVLRSITQPDTSSVMFNSNSNAFASTWPDDEPQNTTAATFTDEDEVKRPIVVLHIDIVARFLEGYLQNPKNSQVFVADHGVELLLSFYTLVSLPYDFAKSHAALSLSHVLRLACEAKPQMLIDAIFLKVSRSLAALDFFTIAGTQESFFEPYLSGVVSQSEGSRLVQCLQIIHSLVVLLSDIYASPIVSHARSSGPFYLTFTANDNHAQLLSHLASFHRRIIWEDIKLSNSLAPEWIRATQPKDDAKASVGKNEDSDMLSLTDEQKSSSRFRDLKMVRFFLCQIPPCIVPFFQGLTKMLCSNRRAVDYQHKIDALKVARLISNTLEDHLQWVPTFFINESCHQSYHLMILTLVQMLICDGNAFQVVKTTRLTKFRTKLF</sequence>
<dbReference type="InterPro" id="IPR010314">
    <property type="entry name" value="E3_Ub_ligase_DUF913"/>
</dbReference>
<dbReference type="Proteomes" id="UP000013776">
    <property type="component" value="Unassembled WGS sequence"/>
</dbReference>
<dbReference type="Gene3D" id="1.25.10.10">
    <property type="entry name" value="Leucine-rich Repeat Variant"/>
    <property type="match status" value="1"/>
</dbReference>
<dbReference type="OrthoDB" id="8068875at2759"/>
<evidence type="ECO:0000259" key="1">
    <source>
        <dbReference type="Pfam" id="PF06012"/>
    </source>
</evidence>
<protein>
    <submittedName>
        <fullName evidence="3">E3 ubiquitin-protein ligase ptr1</fullName>
    </submittedName>
</protein>
<dbReference type="InterPro" id="IPR011989">
    <property type="entry name" value="ARM-like"/>
</dbReference>
<comment type="caution">
    <text evidence="3">The sequence shown here is derived from an EMBL/GenBank/DDBJ whole genome shotgun (WGS) entry which is preliminary data.</text>
</comment>
<evidence type="ECO:0000313" key="3">
    <source>
        <dbReference type="EMBL" id="CCG81978.1"/>
    </source>
</evidence>
<dbReference type="eggNOG" id="KOG0939">
    <property type="taxonomic scope" value="Eukaryota"/>
</dbReference>
<dbReference type="InterPro" id="IPR016024">
    <property type="entry name" value="ARM-type_fold"/>
</dbReference>
<organism evidence="3 4">
    <name type="scientific">Taphrina deformans (strain PYCC 5710 / ATCC 11124 / CBS 356.35 / IMI 108563 / JCM 9778 / NBRC 8474)</name>
    <name type="common">Peach leaf curl fungus</name>
    <name type="synonym">Lalaria deformans</name>
    <dbReference type="NCBI Taxonomy" id="1097556"/>
    <lineage>
        <taxon>Eukaryota</taxon>
        <taxon>Fungi</taxon>
        <taxon>Dikarya</taxon>
        <taxon>Ascomycota</taxon>
        <taxon>Taphrinomycotina</taxon>
        <taxon>Taphrinomycetes</taxon>
        <taxon>Taphrinales</taxon>
        <taxon>Taphrinaceae</taxon>
        <taxon>Taphrina</taxon>
    </lineage>
</organism>
<dbReference type="Pfam" id="PF06025">
    <property type="entry name" value="DUF913"/>
    <property type="match status" value="1"/>
</dbReference>
<dbReference type="SUPFAM" id="SSF48371">
    <property type="entry name" value="ARM repeat"/>
    <property type="match status" value="1"/>
</dbReference>
<evidence type="ECO:0000259" key="2">
    <source>
        <dbReference type="Pfam" id="PF06025"/>
    </source>
</evidence>
<feature type="domain" description="DUF908" evidence="1">
    <location>
        <begin position="86"/>
        <end position="379"/>
    </location>
</feature>
<dbReference type="EMBL" id="CAHR02000065">
    <property type="protein sequence ID" value="CCG81978.1"/>
    <property type="molecule type" value="Genomic_DNA"/>
</dbReference>